<dbReference type="PANTHER" id="PTHR30160:SF1">
    <property type="entry name" value="LIPOPOLYSACCHARIDE 1,2-N-ACETYLGLUCOSAMINETRANSFERASE-RELATED"/>
    <property type="match status" value="1"/>
</dbReference>
<name>A0A844G285_9BACT</name>
<dbReference type="Proteomes" id="UP000435649">
    <property type="component" value="Unassembled WGS sequence"/>
</dbReference>
<dbReference type="CDD" id="cd03789">
    <property type="entry name" value="GT9_LPS_heptosyltransferase"/>
    <property type="match status" value="1"/>
</dbReference>
<evidence type="ECO:0000256" key="3">
    <source>
        <dbReference type="SAM" id="MobiDB-lite"/>
    </source>
</evidence>
<dbReference type="GO" id="GO:0005829">
    <property type="term" value="C:cytosol"/>
    <property type="evidence" value="ECO:0007669"/>
    <property type="project" value="TreeGrafter"/>
</dbReference>
<sequence length="423" mass="45850">MNICSTSAASGSRATATRAPASPYSTRCRVTSRATGCRTTLRASSRRSSTPGCPNALRCASPTAARTGCPDESPIQVKKTVKRILVVKPSSLGDILHVFPALELLHRNFPGAELDYLVHPAFAEILDYSPFPVSRRILFNRKRLGKLPTLIPEFLHLVREIRRNRYDLVIDFQGLTRSAIFAAAAKGGPVIGFARPREPAARLGYRRSFDVPAGHAVERNAALVNALTGGNAPVPMLVLPENPANAAAFRRLAGAVPAELVVLLPGSRWKTKKFPPALFADVIRRVHAEKPECVFAVLGASSDRKEQEMIRQEVGPGFPLLELAGRTSLGVMMEALRSARLVLSNDSGPMHAAAALNKPVFGFFGPTDPAKTGPYGKIHRIYQRRPGCLNCLKRSCPKGELSCHRLDTVQIANDCIQILTTGD</sequence>
<evidence type="ECO:0000256" key="2">
    <source>
        <dbReference type="ARBA" id="ARBA00022679"/>
    </source>
</evidence>
<dbReference type="InterPro" id="IPR051199">
    <property type="entry name" value="LPS_LOS_Heptosyltrfase"/>
</dbReference>
<evidence type="ECO:0000313" key="4">
    <source>
        <dbReference type="EMBL" id="MST97486.1"/>
    </source>
</evidence>
<dbReference type="EMBL" id="VUNS01000010">
    <property type="protein sequence ID" value="MST97486.1"/>
    <property type="molecule type" value="Genomic_DNA"/>
</dbReference>
<dbReference type="SUPFAM" id="SSF53756">
    <property type="entry name" value="UDP-Glycosyltransferase/glycogen phosphorylase"/>
    <property type="match status" value="1"/>
</dbReference>
<feature type="region of interest" description="Disordered" evidence="3">
    <location>
        <begin position="1"/>
        <end position="22"/>
    </location>
</feature>
<organism evidence="4 5">
    <name type="scientific">Victivallis lenta</name>
    <dbReference type="NCBI Taxonomy" id="2606640"/>
    <lineage>
        <taxon>Bacteria</taxon>
        <taxon>Pseudomonadati</taxon>
        <taxon>Lentisphaerota</taxon>
        <taxon>Lentisphaeria</taxon>
        <taxon>Victivallales</taxon>
        <taxon>Victivallaceae</taxon>
        <taxon>Victivallis</taxon>
    </lineage>
</organism>
<evidence type="ECO:0000256" key="1">
    <source>
        <dbReference type="ARBA" id="ARBA00022676"/>
    </source>
</evidence>
<keyword evidence="1" id="KW-0328">Glycosyltransferase</keyword>
<dbReference type="PANTHER" id="PTHR30160">
    <property type="entry name" value="TETRAACYLDISACCHARIDE 4'-KINASE-RELATED"/>
    <property type="match status" value="1"/>
</dbReference>
<dbReference type="GO" id="GO:0009244">
    <property type="term" value="P:lipopolysaccharide core region biosynthetic process"/>
    <property type="evidence" value="ECO:0007669"/>
    <property type="project" value="TreeGrafter"/>
</dbReference>
<gene>
    <name evidence="4" type="ORF">FYJ85_10590</name>
</gene>
<accession>A0A844G285</accession>
<dbReference type="InterPro" id="IPR002201">
    <property type="entry name" value="Glyco_trans_9"/>
</dbReference>
<keyword evidence="5" id="KW-1185">Reference proteome</keyword>
<proteinExistence type="predicted"/>
<keyword evidence="2 4" id="KW-0808">Transferase</keyword>
<dbReference type="Pfam" id="PF01075">
    <property type="entry name" value="Glyco_transf_9"/>
    <property type="match status" value="1"/>
</dbReference>
<evidence type="ECO:0000313" key="5">
    <source>
        <dbReference type="Proteomes" id="UP000435649"/>
    </source>
</evidence>
<dbReference type="AlphaFoldDB" id="A0A844G285"/>
<dbReference type="GO" id="GO:0008713">
    <property type="term" value="F:ADP-heptose-lipopolysaccharide heptosyltransferase activity"/>
    <property type="evidence" value="ECO:0007669"/>
    <property type="project" value="TreeGrafter"/>
</dbReference>
<dbReference type="Gene3D" id="3.40.50.2000">
    <property type="entry name" value="Glycogen Phosphorylase B"/>
    <property type="match status" value="2"/>
</dbReference>
<reference evidence="4 5" key="1">
    <citation type="submission" date="2019-08" db="EMBL/GenBank/DDBJ databases">
        <title>In-depth cultivation of the pig gut microbiome towards novel bacterial diversity and tailored functional studies.</title>
        <authorList>
            <person name="Wylensek D."/>
            <person name="Hitch T.C.A."/>
            <person name="Clavel T."/>
        </authorList>
    </citation>
    <scope>NUCLEOTIDE SEQUENCE [LARGE SCALE GENOMIC DNA]</scope>
    <source>
        <strain evidence="4 5">BBE-744-WT-12</strain>
    </source>
</reference>
<protein>
    <submittedName>
        <fullName evidence="4">Glycosyltransferase family 9 protein</fullName>
    </submittedName>
</protein>
<comment type="caution">
    <text evidence="4">The sequence shown here is derived from an EMBL/GenBank/DDBJ whole genome shotgun (WGS) entry which is preliminary data.</text>
</comment>